<keyword evidence="3" id="KW-0406">Ion transport</keyword>
<dbReference type="Gene3D" id="1.10.132.50">
    <property type="entry name" value="ATP synthase (C/AC39) subunit, domain 3"/>
    <property type="match status" value="1"/>
</dbReference>
<protein>
    <submittedName>
        <fullName evidence="4">V-type ATPase subunit</fullName>
    </submittedName>
</protein>
<evidence type="ECO:0000256" key="3">
    <source>
        <dbReference type="ARBA" id="ARBA00023065"/>
    </source>
</evidence>
<dbReference type="InterPro" id="IPR050873">
    <property type="entry name" value="V-ATPase_V0D/AC39_subunit"/>
</dbReference>
<dbReference type="InterPro" id="IPR002843">
    <property type="entry name" value="ATPase_V0-cplx_csu/dsu"/>
</dbReference>
<evidence type="ECO:0000256" key="1">
    <source>
        <dbReference type="ARBA" id="ARBA00006709"/>
    </source>
</evidence>
<proteinExistence type="inferred from homology"/>
<dbReference type="PANTHER" id="PTHR38682">
    <property type="entry name" value="V-TYPE ATP SYNTHASE SUBUNIT C"/>
    <property type="match status" value="1"/>
</dbReference>
<comment type="caution">
    <text evidence="4">The sequence shown here is derived from an EMBL/GenBank/DDBJ whole genome shotgun (WGS) entry which is preliminary data.</text>
</comment>
<dbReference type="InterPro" id="IPR044911">
    <property type="entry name" value="V-type_ATPase_csu/dsu_dom_3"/>
</dbReference>
<dbReference type="SUPFAM" id="SSF103486">
    <property type="entry name" value="V-type ATP synthase subunit C"/>
    <property type="match status" value="1"/>
</dbReference>
<name>A0ABS1C986_9FIRM</name>
<sequence>MGNNFHSINAKIGVLRKGILKESDYEKILSFEQRHEIVDYLKNNPLYKYEIPLYEERSMRNRYDTEFMLNKIEADLLGKLKYFLFSDDKKIIEVMLMKYEFKDIKIILRSIVENEKIDLERDTIMYKKSKHIDYDKLVNCETFHQALEILKGTIYKKTIASLTDEDVFRLHFHVEMKLDSLYFLSMKKSIDKLSKSSQNILNDYFSALIDTINLQWIIRAKKYYNLSNEEIYSYSLRFGNYIKGDFLKDLIYSDSIDAIVEKIKKTKLRYTLEDENGNAIVSNRNIKEYVYNRHLKKLKDYDNSISTLLKFIIQLNVQNENLIRIAEANKYQLGKNEVKKYLINIH</sequence>
<dbReference type="InterPro" id="IPR036079">
    <property type="entry name" value="ATPase_csu/dsu_sf"/>
</dbReference>
<dbReference type="Gene3D" id="1.20.1690.10">
    <property type="entry name" value="V-type ATP synthase subunit C domain"/>
    <property type="match status" value="2"/>
</dbReference>
<accession>A0ABS1C986</accession>
<comment type="similarity">
    <text evidence="1">Belongs to the V-ATPase V0D/AC39 subunit family.</text>
</comment>
<evidence type="ECO:0000256" key="2">
    <source>
        <dbReference type="ARBA" id="ARBA00022448"/>
    </source>
</evidence>
<dbReference type="RefSeq" id="WP_201275619.1">
    <property type="nucleotide sequence ID" value="NZ_JACVDA010000012.1"/>
</dbReference>
<organism evidence="4 5">
    <name type="scientific">Parvimonas parva</name>
    <dbReference type="NCBI Taxonomy" id="2769485"/>
    <lineage>
        <taxon>Bacteria</taxon>
        <taxon>Bacillati</taxon>
        <taxon>Bacillota</taxon>
        <taxon>Tissierellia</taxon>
        <taxon>Tissierellales</taxon>
        <taxon>Peptoniphilaceae</taxon>
        <taxon>Parvimonas</taxon>
    </lineage>
</organism>
<dbReference type="EMBL" id="JACVDA010000012">
    <property type="protein sequence ID" value="MBK1468669.1"/>
    <property type="molecule type" value="Genomic_DNA"/>
</dbReference>
<evidence type="ECO:0000313" key="4">
    <source>
        <dbReference type="EMBL" id="MBK1468669.1"/>
    </source>
</evidence>
<dbReference type="Proteomes" id="UP000823123">
    <property type="component" value="Unassembled WGS sequence"/>
</dbReference>
<gene>
    <name evidence="4" type="ORF">IBJ83_04985</name>
</gene>
<keyword evidence="5" id="KW-1185">Reference proteome</keyword>
<evidence type="ECO:0000313" key="5">
    <source>
        <dbReference type="Proteomes" id="UP000823123"/>
    </source>
</evidence>
<dbReference type="Pfam" id="PF01992">
    <property type="entry name" value="vATP-synt_AC39"/>
    <property type="match status" value="1"/>
</dbReference>
<dbReference type="InterPro" id="IPR035067">
    <property type="entry name" value="V-type_ATPase_csu/dsu"/>
</dbReference>
<dbReference type="PANTHER" id="PTHR38682:SF1">
    <property type="entry name" value="V-TYPE ATP SYNTHASE SUBUNIT C"/>
    <property type="match status" value="1"/>
</dbReference>
<reference evidence="4 5" key="1">
    <citation type="submission" date="2020-09" db="EMBL/GenBank/DDBJ databases">
        <title>Parvimonas S3374 sp. nov.</title>
        <authorList>
            <person name="Buhl M."/>
        </authorList>
    </citation>
    <scope>NUCLEOTIDE SEQUENCE [LARGE SCALE GENOMIC DNA]</scope>
    <source>
        <strain evidence="4 5">S3374</strain>
    </source>
</reference>
<keyword evidence="2" id="KW-0813">Transport</keyword>